<protein>
    <submittedName>
        <fullName evidence="1">Uncharacterized protein</fullName>
    </submittedName>
</protein>
<gene>
    <name evidence="1" type="ORF">M8818_002905</name>
</gene>
<comment type="caution">
    <text evidence="1">The sequence shown here is derived from an EMBL/GenBank/DDBJ whole genome shotgun (WGS) entry which is preliminary data.</text>
</comment>
<evidence type="ECO:0000313" key="2">
    <source>
        <dbReference type="Proteomes" id="UP001320706"/>
    </source>
</evidence>
<proteinExistence type="predicted"/>
<reference evidence="1" key="1">
    <citation type="submission" date="2024-02" db="EMBL/GenBank/DDBJ databases">
        <title>Metagenome Assembled Genome of Zalaria obscura JY119.</title>
        <authorList>
            <person name="Vighnesh L."/>
            <person name="Jagadeeshwari U."/>
            <person name="Venkata Ramana C."/>
            <person name="Sasikala C."/>
        </authorList>
    </citation>
    <scope>NUCLEOTIDE SEQUENCE</scope>
    <source>
        <strain evidence="1">JY119</strain>
    </source>
</reference>
<dbReference type="EMBL" id="JAMKPW020000011">
    <property type="protein sequence ID" value="KAK8213601.1"/>
    <property type="molecule type" value="Genomic_DNA"/>
</dbReference>
<keyword evidence="2" id="KW-1185">Reference proteome</keyword>
<name>A0ACC3SHT6_9PEZI</name>
<evidence type="ECO:0000313" key="1">
    <source>
        <dbReference type="EMBL" id="KAK8213601.1"/>
    </source>
</evidence>
<sequence length="399" mass="44465">MGEGQPGTFKIRSMEKLPRLVVKDLSQDHSLPAMDDFRRANFPFRMLDESVIAPLMTLGINPNESAEDRARVFLLQATFITGGLLLTFLGHHQAMDMTGQGRVMHLLSKVCHNEQFTIEELTSGNPDRRNIIPILDDSYEPGPELEHQIVKTPPPIESISSGTGEVQPPLPLPICSWAYFTFSPTSLAALKKLATKTITLRSGYISTDDTLSAFIWQSVSRARLPRLDRTASVTFARAIDPRRYLGIPQTYPGLVQNMAYTTYPHEQLVEGPLGGVASQLRLAVDPKTSDQGYKTRALATVLSRAKDKNVVSVTASLDLAKDIMLSSWAKEDCYGLDFNLGLGMPEAVRRPQFTPVESLMYLMPKRLDGEIAAAICLREEDMERLEKDEMWAKYAEYVG</sequence>
<organism evidence="1 2">
    <name type="scientific">Zalaria obscura</name>
    <dbReference type="NCBI Taxonomy" id="2024903"/>
    <lineage>
        <taxon>Eukaryota</taxon>
        <taxon>Fungi</taxon>
        <taxon>Dikarya</taxon>
        <taxon>Ascomycota</taxon>
        <taxon>Pezizomycotina</taxon>
        <taxon>Dothideomycetes</taxon>
        <taxon>Dothideomycetidae</taxon>
        <taxon>Dothideales</taxon>
        <taxon>Zalariaceae</taxon>
        <taxon>Zalaria</taxon>
    </lineage>
</organism>
<dbReference type="Proteomes" id="UP001320706">
    <property type="component" value="Unassembled WGS sequence"/>
</dbReference>
<accession>A0ACC3SHT6</accession>